<evidence type="ECO:0000313" key="8">
    <source>
        <dbReference type="EMBL" id="CAD9202768.1"/>
    </source>
</evidence>
<feature type="domain" description="TLC" evidence="7">
    <location>
        <begin position="54"/>
        <end position="259"/>
    </location>
</feature>
<dbReference type="SMART" id="SM00724">
    <property type="entry name" value="TLC"/>
    <property type="match status" value="1"/>
</dbReference>
<organism evidence="8">
    <name type="scientific">Tetraselmis chuii</name>
    <dbReference type="NCBI Taxonomy" id="63592"/>
    <lineage>
        <taxon>Eukaryota</taxon>
        <taxon>Viridiplantae</taxon>
        <taxon>Chlorophyta</taxon>
        <taxon>core chlorophytes</taxon>
        <taxon>Chlorodendrophyceae</taxon>
        <taxon>Chlorodendrales</taxon>
        <taxon>Chlorodendraceae</taxon>
        <taxon>Tetraselmis</taxon>
    </lineage>
</organism>
<reference evidence="8" key="1">
    <citation type="submission" date="2021-01" db="EMBL/GenBank/DDBJ databases">
        <authorList>
            <person name="Corre E."/>
            <person name="Pelletier E."/>
            <person name="Niang G."/>
            <person name="Scheremetjew M."/>
            <person name="Finn R."/>
            <person name="Kale V."/>
            <person name="Holt S."/>
            <person name="Cochrane G."/>
            <person name="Meng A."/>
            <person name="Brown T."/>
            <person name="Cohen L."/>
        </authorList>
    </citation>
    <scope>NUCLEOTIDE SEQUENCE</scope>
    <source>
        <strain evidence="8">PLY429</strain>
    </source>
</reference>
<dbReference type="GO" id="GO:0005783">
    <property type="term" value="C:endoplasmic reticulum"/>
    <property type="evidence" value="ECO:0007669"/>
    <property type="project" value="TreeGrafter"/>
</dbReference>
<keyword evidence="4 5" id="KW-0472">Membrane</keyword>
<dbReference type="PROSITE" id="PS50922">
    <property type="entry name" value="TLC"/>
    <property type="match status" value="1"/>
</dbReference>
<evidence type="ECO:0000256" key="6">
    <source>
        <dbReference type="SAM" id="Phobius"/>
    </source>
</evidence>
<feature type="transmembrane region" description="Helical" evidence="6">
    <location>
        <begin position="228"/>
        <end position="247"/>
    </location>
</feature>
<dbReference type="InterPro" id="IPR050846">
    <property type="entry name" value="TLCD"/>
</dbReference>
<name>A0A7S1SLT9_9CHLO</name>
<evidence type="ECO:0000256" key="1">
    <source>
        <dbReference type="ARBA" id="ARBA00004141"/>
    </source>
</evidence>
<evidence type="ECO:0000256" key="2">
    <source>
        <dbReference type="ARBA" id="ARBA00022692"/>
    </source>
</evidence>
<keyword evidence="2 5" id="KW-0812">Transmembrane</keyword>
<dbReference type="PANTHER" id="PTHR13439">
    <property type="entry name" value="CT120 PROTEIN"/>
    <property type="match status" value="1"/>
</dbReference>
<evidence type="ECO:0000259" key="7">
    <source>
        <dbReference type="PROSITE" id="PS50922"/>
    </source>
</evidence>
<proteinExistence type="predicted"/>
<evidence type="ECO:0000256" key="5">
    <source>
        <dbReference type="PROSITE-ProRule" id="PRU00205"/>
    </source>
</evidence>
<dbReference type="PANTHER" id="PTHR13439:SF0">
    <property type="entry name" value="TOPOISOMERASE I DAMAGE AFFECTED PROTEIN 4"/>
    <property type="match status" value="1"/>
</dbReference>
<dbReference type="GO" id="GO:0055088">
    <property type="term" value="P:lipid homeostasis"/>
    <property type="evidence" value="ECO:0007669"/>
    <property type="project" value="TreeGrafter"/>
</dbReference>
<dbReference type="AlphaFoldDB" id="A0A7S1SLT9"/>
<sequence>MPKPVVQHVVCTAAFMGLHIVLDAPVFRRAISGWFRRNRLRNKGEEPTKEQTKKFTAKTIIKLVNEVHNLVNVPLGMHVIGRPEMRQDKLYATCRSSMALNLIGAGFFTQDLIMVCKKFNPEMFLHAGVCCPIYVYSFFSKHAQYYSSAFMMWEASTPFVHAREIMHDIGMGKSKAYAANGLTMMAVFFLCRNLYGTFLLVDFWKGSRQEILRPTPQPAGGKCLSTKTIWVIRTGGILMTALNTLWFSKMAQGAAKLFLKKKPA</sequence>
<dbReference type="Pfam" id="PF03798">
    <property type="entry name" value="TRAM_LAG1_CLN8"/>
    <property type="match status" value="1"/>
</dbReference>
<dbReference type="EMBL" id="HBGG01009906">
    <property type="protein sequence ID" value="CAD9202768.1"/>
    <property type="molecule type" value="Transcribed_RNA"/>
</dbReference>
<dbReference type="InterPro" id="IPR006634">
    <property type="entry name" value="TLC-dom"/>
</dbReference>
<accession>A0A7S1SLT9</accession>
<dbReference type="GO" id="GO:0016020">
    <property type="term" value="C:membrane"/>
    <property type="evidence" value="ECO:0007669"/>
    <property type="project" value="UniProtKB-SubCell"/>
</dbReference>
<feature type="transmembrane region" description="Helical" evidence="6">
    <location>
        <begin position="6"/>
        <end position="27"/>
    </location>
</feature>
<gene>
    <name evidence="8" type="ORF">TCHU04912_LOCUS5001</name>
</gene>
<evidence type="ECO:0000256" key="4">
    <source>
        <dbReference type="ARBA" id="ARBA00023136"/>
    </source>
</evidence>
<evidence type="ECO:0000256" key="3">
    <source>
        <dbReference type="ARBA" id="ARBA00022989"/>
    </source>
</evidence>
<feature type="transmembrane region" description="Helical" evidence="6">
    <location>
        <begin position="176"/>
        <end position="195"/>
    </location>
</feature>
<keyword evidence="3 6" id="KW-1133">Transmembrane helix</keyword>
<comment type="subcellular location">
    <subcellularLocation>
        <location evidence="1">Membrane</location>
        <topology evidence="1">Multi-pass membrane protein</topology>
    </subcellularLocation>
</comment>
<protein>
    <recommendedName>
        <fullName evidence="7">TLC domain-containing protein</fullName>
    </recommendedName>
</protein>